<comment type="caution">
    <text evidence="1">The sequence shown here is derived from an EMBL/GenBank/DDBJ whole genome shotgun (WGS) entry which is preliminary data.</text>
</comment>
<gene>
    <name evidence="1" type="ORF">CTEN210_16452</name>
</gene>
<accession>A0AAD3DB25</accession>
<dbReference type="Proteomes" id="UP001054902">
    <property type="component" value="Unassembled WGS sequence"/>
</dbReference>
<keyword evidence="2" id="KW-1185">Reference proteome</keyword>
<dbReference type="AlphaFoldDB" id="A0AAD3DB25"/>
<evidence type="ECO:0000313" key="1">
    <source>
        <dbReference type="EMBL" id="GFH59976.1"/>
    </source>
</evidence>
<organism evidence="1 2">
    <name type="scientific">Chaetoceros tenuissimus</name>
    <dbReference type="NCBI Taxonomy" id="426638"/>
    <lineage>
        <taxon>Eukaryota</taxon>
        <taxon>Sar</taxon>
        <taxon>Stramenopiles</taxon>
        <taxon>Ochrophyta</taxon>
        <taxon>Bacillariophyta</taxon>
        <taxon>Coscinodiscophyceae</taxon>
        <taxon>Chaetocerotophycidae</taxon>
        <taxon>Chaetocerotales</taxon>
        <taxon>Chaetocerotaceae</taxon>
        <taxon>Chaetoceros</taxon>
    </lineage>
</organism>
<reference evidence="1 2" key="1">
    <citation type="journal article" date="2021" name="Sci. Rep.">
        <title>The genome of the diatom Chaetoceros tenuissimus carries an ancient integrated fragment of an extant virus.</title>
        <authorList>
            <person name="Hongo Y."/>
            <person name="Kimura K."/>
            <person name="Takaki Y."/>
            <person name="Yoshida Y."/>
            <person name="Baba S."/>
            <person name="Kobayashi G."/>
            <person name="Nagasaki K."/>
            <person name="Hano T."/>
            <person name="Tomaru Y."/>
        </authorList>
    </citation>
    <scope>NUCLEOTIDE SEQUENCE [LARGE SCALE GENOMIC DNA]</scope>
    <source>
        <strain evidence="1 2">NIES-3715</strain>
    </source>
</reference>
<name>A0AAD3DB25_9STRA</name>
<protein>
    <submittedName>
        <fullName evidence="1">Uncharacterized protein</fullName>
    </submittedName>
</protein>
<proteinExistence type="predicted"/>
<sequence>MVYNIKDKVRNDVAAITDLDGLEKDLKSLGEYINSVSEETRQEKFKPTKVGIQRIGEHVKGVIDLGLKRVTAIKSNLPNSSPSSGSGYAASRVISFEKKSSSPRKFLDKVFAQTATAKPAKQNCKKESRPKRKNTFISALSPKRRKEVEELCSQMDPEVVDTIIPAGVEKIQFSPPTFIRKISSIPQKLRAKSRNIMIAAGLVPVDDPRSLRKVEQHVREGKLPQPQWNSRGRPAFIDLDDFREALLAKQRENVGVALDDTDIESILLEHANKAMVKAGYKPLYDGVFSEKTNANYLRLAGVFDDGIVVNKTKTKNATRRKKENSGRSAAAFALSIASHLSPCKKDEEPKYVNATQGSRLLIELMKNHWKCEYLRPVKRGLLFGTDDKAVFVTADGETKKNSKKELPKVLFQIPEKVIDFSTHGYVSKYDPKPKFQAGQVMRMTFTMTADGTLAPLFAQALRLSEEELPKDKFENGLYLMPIKGMALSSGDARNDDNEGYILLCREGILEKDIHALYDEKVFKPLVNLKRLKLGCAVDDVPDSHRAIRWTDGGIPQLQAITAEEAMDYYRRYKIDQNKHGSGRTGLEATCDLDSLFRTISTDTRSGNYSDYIPADNLVENVKKALAEAKTAGVSLKSDSKKYIKFFAERFPSMVAKGWNAQTFPKGFKHNGLIDANMSLWPDVEKAFHTVKRVVPQEEWDLFLEHFFELMTEFEDKGMITEETFDRLGFAKDTNVVGEEEELTTQADHMQRTMMLTHKFQLERRKKRTEELELQARERAESNKASERSLVQDAILCIQTMAKLKWDIAILNNVTVEEANKLLQDFKMHAYYKPALFQSLNREDIEKESKLTKKLLLAYIFISEFEMYPENGRHGLSSFNRAALVTKAWDHVRLGQAPKLTTFTDIAMELYPGENNAALQV</sequence>
<dbReference type="EMBL" id="BLLK01000069">
    <property type="protein sequence ID" value="GFH59976.1"/>
    <property type="molecule type" value="Genomic_DNA"/>
</dbReference>
<evidence type="ECO:0000313" key="2">
    <source>
        <dbReference type="Proteomes" id="UP001054902"/>
    </source>
</evidence>